<name>A0A0B6ZUV6_9EUPU</name>
<dbReference type="EMBL" id="HACG01024675">
    <property type="protein sequence ID" value="CEK71540.1"/>
    <property type="molecule type" value="Transcribed_RNA"/>
</dbReference>
<feature type="non-terminal residue" evidence="1">
    <location>
        <position position="127"/>
    </location>
</feature>
<sequence length="127" mass="14382">MFLYSTVSTLKPIVGIVVTISPSFNLYKIVVLPAASRPTIKILISARPKRPLNNCANKFPITQWFHYNGTVMYYELFPAGVVVKCLFSYRVEYNREKLNKCTAFDILSKQNGGRGDNNDVLHATSIY</sequence>
<reference evidence="1" key="1">
    <citation type="submission" date="2014-12" db="EMBL/GenBank/DDBJ databases">
        <title>Insight into the proteome of Arion vulgaris.</title>
        <authorList>
            <person name="Aradska J."/>
            <person name="Bulat T."/>
            <person name="Smidak R."/>
            <person name="Sarate P."/>
            <person name="Gangsoo J."/>
            <person name="Sialana F."/>
            <person name="Bilban M."/>
            <person name="Lubec G."/>
        </authorList>
    </citation>
    <scope>NUCLEOTIDE SEQUENCE</scope>
    <source>
        <tissue evidence="1">Skin</tissue>
    </source>
</reference>
<gene>
    <name evidence="1" type="primary">ORF78817</name>
</gene>
<dbReference type="AlphaFoldDB" id="A0A0B6ZUV6"/>
<evidence type="ECO:0000313" key="1">
    <source>
        <dbReference type="EMBL" id="CEK71540.1"/>
    </source>
</evidence>
<proteinExistence type="predicted"/>
<accession>A0A0B6ZUV6</accession>
<protein>
    <submittedName>
        <fullName evidence="1">Uncharacterized protein</fullName>
    </submittedName>
</protein>
<organism evidence="1">
    <name type="scientific">Arion vulgaris</name>
    <dbReference type="NCBI Taxonomy" id="1028688"/>
    <lineage>
        <taxon>Eukaryota</taxon>
        <taxon>Metazoa</taxon>
        <taxon>Spiralia</taxon>
        <taxon>Lophotrochozoa</taxon>
        <taxon>Mollusca</taxon>
        <taxon>Gastropoda</taxon>
        <taxon>Heterobranchia</taxon>
        <taxon>Euthyneura</taxon>
        <taxon>Panpulmonata</taxon>
        <taxon>Eupulmonata</taxon>
        <taxon>Stylommatophora</taxon>
        <taxon>Helicina</taxon>
        <taxon>Arionoidea</taxon>
        <taxon>Arionidae</taxon>
        <taxon>Arion</taxon>
    </lineage>
</organism>